<accession>A0A0F9YNN3</accession>
<dbReference type="Proteomes" id="UP000034349">
    <property type="component" value="Unassembled WGS sequence"/>
</dbReference>
<proteinExistence type="predicted"/>
<gene>
    <name evidence="1" type="ORF">UR23_C0051G0008</name>
</gene>
<protein>
    <recommendedName>
        <fullName evidence="3">Toxin YoeB</fullName>
    </recommendedName>
</protein>
<evidence type="ECO:0000313" key="2">
    <source>
        <dbReference type="Proteomes" id="UP000034349"/>
    </source>
</evidence>
<dbReference type="Gene3D" id="3.30.2310.20">
    <property type="entry name" value="RelE-like"/>
    <property type="match status" value="1"/>
</dbReference>
<comment type="caution">
    <text evidence="1">The sequence shown here is derived from an EMBL/GenBank/DDBJ whole genome shotgun (WGS) entry which is preliminary data.</text>
</comment>
<dbReference type="AlphaFoldDB" id="A0A0F9YNN3"/>
<name>A0A0F9YNN3_9BACT</name>
<organism evidence="1 2">
    <name type="scientific">Candidatus Roizmanbacteria bacterium GW2011_GWA2_32_13</name>
    <dbReference type="NCBI Taxonomy" id="1618475"/>
    <lineage>
        <taxon>Bacteria</taxon>
        <taxon>Candidatus Roizmaniibacteriota</taxon>
    </lineage>
</organism>
<evidence type="ECO:0000313" key="1">
    <source>
        <dbReference type="EMBL" id="KKP32988.1"/>
    </source>
</evidence>
<dbReference type="InterPro" id="IPR035093">
    <property type="entry name" value="RelE/ParE_toxin_dom_sf"/>
</dbReference>
<reference evidence="1 2" key="1">
    <citation type="journal article" date="2015" name="Nature">
        <title>rRNA introns, odd ribosomes, and small enigmatic genomes across a large radiation of phyla.</title>
        <authorList>
            <person name="Brown C.T."/>
            <person name="Hug L.A."/>
            <person name="Thomas B.C."/>
            <person name="Sharon I."/>
            <person name="Castelle C.J."/>
            <person name="Singh A."/>
            <person name="Wilkins M.J."/>
            <person name="Williams K.H."/>
            <person name="Banfield J.F."/>
        </authorList>
    </citation>
    <scope>NUCLEOTIDE SEQUENCE [LARGE SCALE GENOMIC DNA]</scope>
</reference>
<sequence>MDILTLSKKVKEKIKKHNLQKKFSKQIELLKTNPKHPSLNVELLEPKEYGIYSFRIDKKYRGLFIFRSDKQVIEIFTITVHYK</sequence>
<dbReference type="SUPFAM" id="SSF143011">
    <property type="entry name" value="RelE-like"/>
    <property type="match status" value="1"/>
</dbReference>
<dbReference type="EMBL" id="LBOK01000051">
    <property type="protein sequence ID" value="KKP32988.1"/>
    <property type="molecule type" value="Genomic_DNA"/>
</dbReference>
<evidence type="ECO:0008006" key="3">
    <source>
        <dbReference type="Google" id="ProtNLM"/>
    </source>
</evidence>